<gene>
    <name evidence="2" type="ORF">MNBD_CHLOROFLEXI01-142</name>
</gene>
<sequence>MKKNSKILKWSLFAGAIYFLAIAAVHMLGVKVPLLFVYFNVPSYAYQDRIISFLAFGWSAFLFTASRDPVKNVALVKAILLAGVGAIVSLSIINTTTDFKALSPEINVTVFWMETAVLLLYVSWLIFFYFRSQNEA</sequence>
<keyword evidence="1" id="KW-1133">Transmembrane helix</keyword>
<feature type="transmembrane region" description="Helical" evidence="1">
    <location>
        <begin position="109"/>
        <end position="130"/>
    </location>
</feature>
<keyword evidence="1" id="KW-0812">Transmembrane</keyword>
<feature type="transmembrane region" description="Helical" evidence="1">
    <location>
        <begin position="12"/>
        <end position="38"/>
    </location>
</feature>
<dbReference type="EMBL" id="UOEU01000795">
    <property type="protein sequence ID" value="VAW40461.1"/>
    <property type="molecule type" value="Genomic_DNA"/>
</dbReference>
<accession>A0A3B0VC42</accession>
<name>A0A3B0VC42_9ZZZZ</name>
<feature type="transmembrane region" description="Helical" evidence="1">
    <location>
        <begin position="78"/>
        <end position="97"/>
    </location>
</feature>
<feature type="transmembrane region" description="Helical" evidence="1">
    <location>
        <begin position="50"/>
        <end position="66"/>
    </location>
</feature>
<evidence type="ECO:0000313" key="2">
    <source>
        <dbReference type="EMBL" id="VAW40461.1"/>
    </source>
</evidence>
<keyword evidence="1" id="KW-0472">Membrane</keyword>
<dbReference type="AlphaFoldDB" id="A0A3B0VC42"/>
<proteinExistence type="predicted"/>
<organism evidence="2">
    <name type="scientific">hydrothermal vent metagenome</name>
    <dbReference type="NCBI Taxonomy" id="652676"/>
    <lineage>
        <taxon>unclassified sequences</taxon>
        <taxon>metagenomes</taxon>
        <taxon>ecological metagenomes</taxon>
    </lineage>
</organism>
<protein>
    <submittedName>
        <fullName evidence="2">Uncharacterized protein</fullName>
    </submittedName>
</protein>
<evidence type="ECO:0000256" key="1">
    <source>
        <dbReference type="SAM" id="Phobius"/>
    </source>
</evidence>
<reference evidence="2" key="1">
    <citation type="submission" date="2018-06" db="EMBL/GenBank/DDBJ databases">
        <authorList>
            <person name="Zhirakovskaya E."/>
        </authorList>
    </citation>
    <scope>NUCLEOTIDE SEQUENCE</scope>
</reference>